<evidence type="ECO:0000313" key="2">
    <source>
        <dbReference type="Proteomes" id="UP000289821"/>
    </source>
</evidence>
<evidence type="ECO:0000313" key="1">
    <source>
        <dbReference type="EMBL" id="RXG16453.1"/>
    </source>
</evidence>
<accession>A0A4Q0NVZ0</accession>
<reference evidence="1 2" key="1">
    <citation type="submission" date="2018-07" db="EMBL/GenBank/DDBJ databases">
        <title>Leeuwenhoekiella genomics.</title>
        <authorList>
            <person name="Tahon G."/>
            <person name="Willems A."/>
        </authorList>
    </citation>
    <scope>NUCLEOTIDE SEQUENCE [LARGE SCALE GENOMIC DNA]</scope>
    <source>
        <strain evidence="1 2">R-50232</strain>
    </source>
</reference>
<gene>
    <name evidence="1" type="ORF">DSM04_10226</name>
</gene>
<organism evidence="1 2">
    <name type="scientific">Leeuwenhoekiella aestuarii</name>
    <dbReference type="NCBI Taxonomy" id="2249426"/>
    <lineage>
        <taxon>Bacteria</taxon>
        <taxon>Pseudomonadati</taxon>
        <taxon>Bacteroidota</taxon>
        <taxon>Flavobacteriia</taxon>
        <taxon>Flavobacteriales</taxon>
        <taxon>Flavobacteriaceae</taxon>
        <taxon>Leeuwenhoekiella</taxon>
    </lineage>
</organism>
<proteinExistence type="predicted"/>
<protein>
    <submittedName>
        <fullName evidence="1">Uncharacterized protein</fullName>
    </submittedName>
</protein>
<keyword evidence="2" id="KW-1185">Reference proteome</keyword>
<name>A0A4Q0NVZ0_9FLAO</name>
<dbReference type="OrthoDB" id="1441793at2"/>
<dbReference type="RefSeq" id="WP_128760139.1">
    <property type="nucleotide sequence ID" value="NZ_QOVI01000002.1"/>
</dbReference>
<sequence length="174" mass="19682">MKTKSIFFLVFFITCAFSNKSYSQTYKENETAEAQIEREPMTAQMLQSLGITINPEVNFDVVQGNSVFLTQIGEFNSAEIFTSTENSDIKLDQEGNYNTTSLSYRARTAIADLKQEGDYNRITDIINNPDLDVSLQLDQQGDYLNFERQGVNNLTKSLKFTQTNASPSLIIRSN</sequence>
<dbReference type="Proteomes" id="UP000289821">
    <property type="component" value="Unassembled WGS sequence"/>
</dbReference>
<dbReference type="AlphaFoldDB" id="A0A4Q0NVZ0"/>
<dbReference type="EMBL" id="QOVI01000002">
    <property type="protein sequence ID" value="RXG16453.1"/>
    <property type="molecule type" value="Genomic_DNA"/>
</dbReference>
<comment type="caution">
    <text evidence="1">The sequence shown here is derived from an EMBL/GenBank/DDBJ whole genome shotgun (WGS) entry which is preliminary data.</text>
</comment>